<name>A0A5R8LMY9_LACZE</name>
<sequence length="98" mass="11217">MTTKLRLNVIRAHLDKNRYTVSKGSRGGIVLAEKDQISAFSREIIDFQRKNHLTDTEMALNSHVSVEHIHNIKSMREMPDSSVVATLKDYMEHKPNGK</sequence>
<dbReference type="Proteomes" id="UP000309885">
    <property type="component" value="Unassembled WGS sequence"/>
</dbReference>
<dbReference type="Proteomes" id="UP000307781">
    <property type="component" value="Unassembled WGS sequence"/>
</dbReference>
<evidence type="ECO:0000313" key="4">
    <source>
        <dbReference type="Proteomes" id="UP000309885"/>
    </source>
</evidence>
<comment type="caution">
    <text evidence="1">The sequence shown here is derived from an EMBL/GenBank/DDBJ whole genome shotgun (WGS) entry which is preliminary data.</text>
</comment>
<dbReference type="AlphaFoldDB" id="A0A5R8LMY9"/>
<accession>A0A5R8LMY9</accession>
<evidence type="ECO:0000313" key="3">
    <source>
        <dbReference type="Proteomes" id="UP000307781"/>
    </source>
</evidence>
<proteinExistence type="predicted"/>
<dbReference type="EMBL" id="VBWN01000010">
    <property type="protein sequence ID" value="TLF39824.1"/>
    <property type="molecule type" value="Genomic_DNA"/>
</dbReference>
<dbReference type="NCBIfam" id="NF040507">
    <property type="entry name" value="LBP_cg2779_fam"/>
    <property type="match status" value="1"/>
</dbReference>
<protein>
    <submittedName>
        <fullName evidence="1">Uncharacterized protein</fullName>
    </submittedName>
</protein>
<evidence type="ECO:0000313" key="2">
    <source>
        <dbReference type="EMBL" id="TLF39824.1"/>
    </source>
</evidence>
<evidence type="ECO:0000313" key="1">
    <source>
        <dbReference type="EMBL" id="TLF38616.1"/>
    </source>
</evidence>
<dbReference type="InterPro" id="IPR059218">
    <property type="entry name" value="LBP_cg2779-like"/>
</dbReference>
<gene>
    <name evidence="2" type="ORF">FEI14_11920</name>
    <name evidence="1" type="ORF">FEI15_09985</name>
</gene>
<dbReference type="EMBL" id="VBWO01000009">
    <property type="protein sequence ID" value="TLF38616.1"/>
    <property type="molecule type" value="Genomic_DNA"/>
</dbReference>
<reference evidence="3 4" key="1">
    <citation type="submission" date="2019-05" db="EMBL/GenBank/DDBJ databases">
        <title>Genome-based reclassification of Lactobacillus casei as Lactobacillus casei subsp. casei. subsp.nov., description of Lactobacillus casei subsp. zeae subsp. nov., and emended description of Lactobacillus casei.</title>
        <authorList>
            <person name="Huang C.-H."/>
        </authorList>
    </citation>
    <scope>NUCLEOTIDE SEQUENCE [LARGE SCALE GENOMIC DNA]</scope>
    <source>
        <strain evidence="1 4">CRBIP24.44</strain>
        <strain evidence="2 3">CRBIP24.58</strain>
    </source>
</reference>
<organism evidence="1 4">
    <name type="scientific">Lacticaseibacillus zeae</name>
    <name type="common">Lactobacillus zeae</name>
    <dbReference type="NCBI Taxonomy" id="57037"/>
    <lineage>
        <taxon>Bacteria</taxon>
        <taxon>Bacillati</taxon>
        <taxon>Bacillota</taxon>
        <taxon>Bacilli</taxon>
        <taxon>Lactobacillales</taxon>
        <taxon>Lactobacillaceae</taxon>
        <taxon>Lacticaseibacillus</taxon>
    </lineage>
</organism>